<dbReference type="Pfam" id="PF00916">
    <property type="entry name" value="Sulfate_transp"/>
    <property type="match status" value="1"/>
</dbReference>
<keyword evidence="4 6" id="KW-0472">Membrane</keyword>
<keyword evidence="2 6" id="KW-0812">Transmembrane</keyword>
<evidence type="ECO:0000256" key="6">
    <source>
        <dbReference type="SAM" id="Phobius"/>
    </source>
</evidence>
<dbReference type="PROSITE" id="PS50801">
    <property type="entry name" value="STAS"/>
    <property type="match status" value="1"/>
</dbReference>
<feature type="transmembrane region" description="Helical" evidence="6">
    <location>
        <begin position="427"/>
        <end position="459"/>
    </location>
</feature>
<dbReference type="PANTHER" id="PTHR43310:SF4">
    <property type="entry name" value="AFR304WP"/>
    <property type="match status" value="1"/>
</dbReference>
<dbReference type="SUPFAM" id="SSF52091">
    <property type="entry name" value="SpoIIaa-like"/>
    <property type="match status" value="1"/>
</dbReference>
<dbReference type="Gene3D" id="3.30.750.24">
    <property type="entry name" value="STAS domain"/>
    <property type="match status" value="1"/>
</dbReference>
<feature type="transmembrane region" description="Helical" evidence="6">
    <location>
        <begin position="372"/>
        <end position="390"/>
    </location>
</feature>
<feature type="transmembrane region" description="Helical" evidence="6">
    <location>
        <begin position="342"/>
        <end position="360"/>
    </location>
</feature>
<dbReference type="AlphaFoldDB" id="A0AAD7E805"/>
<feature type="transmembrane region" description="Helical" evidence="6">
    <location>
        <begin position="193"/>
        <end position="212"/>
    </location>
</feature>
<feature type="domain" description="STAS" evidence="7">
    <location>
        <begin position="537"/>
        <end position="638"/>
    </location>
</feature>
<dbReference type="PANTHER" id="PTHR43310">
    <property type="entry name" value="SULFATE TRANSPORTER YBAR-RELATED"/>
    <property type="match status" value="1"/>
</dbReference>
<feature type="transmembrane region" description="Helical" evidence="6">
    <location>
        <begin position="151"/>
        <end position="173"/>
    </location>
</feature>
<evidence type="ECO:0000313" key="9">
    <source>
        <dbReference type="Proteomes" id="UP001218218"/>
    </source>
</evidence>
<comment type="subcellular location">
    <subcellularLocation>
        <location evidence="1">Membrane</location>
        <topology evidence="1">Multi-pass membrane protein</topology>
    </subcellularLocation>
</comment>
<dbReference type="InterPro" id="IPR052706">
    <property type="entry name" value="Membrane-Transporter-like"/>
</dbReference>
<dbReference type="Proteomes" id="UP001218218">
    <property type="component" value="Unassembled WGS sequence"/>
</dbReference>
<feature type="region of interest" description="Disordered" evidence="5">
    <location>
        <begin position="496"/>
        <end position="524"/>
    </location>
</feature>
<organism evidence="8 9">
    <name type="scientific">Mycena albidolilacea</name>
    <dbReference type="NCBI Taxonomy" id="1033008"/>
    <lineage>
        <taxon>Eukaryota</taxon>
        <taxon>Fungi</taxon>
        <taxon>Dikarya</taxon>
        <taxon>Basidiomycota</taxon>
        <taxon>Agaricomycotina</taxon>
        <taxon>Agaricomycetes</taxon>
        <taxon>Agaricomycetidae</taxon>
        <taxon>Agaricales</taxon>
        <taxon>Marasmiineae</taxon>
        <taxon>Mycenaceae</taxon>
        <taxon>Mycena</taxon>
    </lineage>
</organism>
<feature type="transmembrane region" description="Helical" evidence="6">
    <location>
        <begin position="224"/>
        <end position="246"/>
    </location>
</feature>
<evidence type="ECO:0000256" key="5">
    <source>
        <dbReference type="SAM" id="MobiDB-lite"/>
    </source>
</evidence>
<dbReference type="InterPro" id="IPR036513">
    <property type="entry name" value="STAS_dom_sf"/>
</dbReference>
<evidence type="ECO:0000313" key="8">
    <source>
        <dbReference type="EMBL" id="KAJ7302297.1"/>
    </source>
</evidence>
<evidence type="ECO:0000256" key="1">
    <source>
        <dbReference type="ARBA" id="ARBA00004141"/>
    </source>
</evidence>
<feature type="transmembrane region" description="Helical" evidence="6">
    <location>
        <begin position="57"/>
        <end position="78"/>
    </location>
</feature>
<keyword evidence="9" id="KW-1185">Reference proteome</keyword>
<feature type="transmembrane region" description="Helical" evidence="6">
    <location>
        <begin position="302"/>
        <end position="322"/>
    </location>
</feature>
<comment type="caution">
    <text evidence="8">The sequence shown here is derived from an EMBL/GenBank/DDBJ whole genome shotgun (WGS) entry which is preliminary data.</text>
</comment>
<accession>A0AAD7E805</accession>
<gene>
    <name evidence="8" type="ORF">DFH08DRAFT_75697</name>
</gene>
<dbReference type="EMBL" id="JARIHO010000118">
    <property type="protein sequence ID" value="KAJ7302297.1"/>
    <property type="molecule type" value="Genomic_DNA"/>
</dbReference>
<feature type="transmembrane region" description="Helical" evidence="6">
    <location>
        <begin position="119"/>
        <end position="139"/>
    </location>
</feature>
<feature type="transmembrane region" description="Helical" evidence="6">
    <location>
        <begin position="396"/>
        <end position="415"/>
    </location>
</feature>
<feature type="transmembrane region" description="Helical" evidence="6">
    <location>
        <begin position="258"/>
        <end position="282"/>
    </location>
</feature>
<dbReference type="InterPro" id="IPR011547">
    <property type="entry name" value="SLC26A/SulP_dom"/>
</dbReference>
<proteinExistence type="predicted"/>
<evidence type="ECO:0000259" key="7">
    <source>
        <dbReference type="PROSITE" id="PS50801"/>
    </source>
</evidence>
<name>A0AAD7E805_9AGAR</name>
<dbReference type="GO" id="GO:0016020">
    <property type="term" value="C:membrane"/>
    <property type="evidence" value="ECO:0007669"/>
    <property type="project" value="UniProtKB-SubCell"/>
</dbReference>
<dbReference type="InterPro" id="IPR002645">
    <property type="entry name" value="STAS_dom"/>
</dbReference>
<reference evidence="8" key="1">
    <citation type="submission" date="2023-03" db="EMBL/GenBank/DDBJ databases">
        <title>Massive genome expansion in bonnet fungi (Mycena s.s.) driven by repeated elements and novel gene families across ecological guilds.</title>
        <authorList>
            <consortium name="Lawrence Berkeley National Laboratory"/>
            <person name="Harder C.B."/>
            <person name="Miyauchi S."/>
            <person name="Viragh M."/>
            <person name="Kuo A."/>
            <person name="Thoen E."/>
            <person name="Andreopoulos B."/>
            <person name="Lu D."/>
            <person name="Skrede I."/>
            <person name="Drula E."/>
            <person name="Henrissat B."/>
            <person name="Morin E."/>
            <person name="Kohler A."/>
            <person name="Barry K."/>
            <person name="LaButti K."/>
            <person name="Morin E."/>
            <person name="Salamov A."/>
            <person name="Lipzen A."/>
            <person name="Mereny Z."/>
            <person name="Hegedus B."/>
            <person name="Baldrian P."/>
            <person name="Stursova M."/>
            <person name="Weitz H."/>
            <person name="Taylor A."/>
            <person name="Grigoriev I.V."/>
            <person name="Nagy L.G."/>
            <person name="Martin F."/>
            <person name="Kauserud H."/>
        </authorList>
    </citation>
    <scope>NUCLEOTIDE SEQUENCE</scope>
    <source>
        <strain evidence="8">CBHHK002</strain>
    </source>
</reference>
<evidence type="ECO:0000256" key="4">
    <source>
        <dbReference type="ARBA" id="ARBA00023136"/>
    </source>
</evidence>
<sequence length="735" mass="79737">MDVVRARSFRFVSSLPIRLYRALPAVVLGTLINTLDTVSTGVLVFPSEDGAFRSLQLQGLSMYIMSTLTGQLVITFGGSRFPGAMSTMLIEVLPFLRGAANDIRAVLGDDHPGLIPTVMAVYALTSFLTGAAFVVLGVLKLGNLVAYFPQTVLTGAIGAIGVSLFVVGLALPFPPSAIPLSLSNVPSTLFAKSHLGLLAASFFPAFLLSVTLRSRYIEMWTRGIIRSAYYIPIYLLIMPAVFWIAARAMGVSKEALVAAGWLFTVDAPSIPSSGLVASWNYWTLFDFKLVQWWALKSAIQNIILLVVIGVLSLPIYVPTLAFTLDVSYDMNHELLGQGASNIFAGLVGTVPNMLQYSYSVYVTRAKGGRFELSLVSALTAALFLCSGLLLPYVPTILASALVLFFGIELFLEAIWEASKTLAWMEYAVVLATLTACTFLGFAEGFGVGIGAAAVVYLMYGVIDSPARVTRWNEWNELQQSRTQDDDHVAMPIEGRLPPRNHTLSPLTLDPPRSNLSPSSDVKANDDSDLLQQINARVLVLSGYIFFASIPSLERALLASPVPAQFFILDLTHGHRIETAAARVFLRCVRELKLKENMLVVCGVRPSSGLHADFVRAEVPLVFDAPDAASLIGPAIAAFETKAACLAWCQQEHESRLRAANKTEGLADQAKEDAFIEFCRLFEFELDLVLGPCTTDDSSTSAEISPPPVQRFTKSGGRVDVYLPGQVIRKTGQSVR</sequence>
<keyword evidence="3 6" id="KW-1133">Transmembrane helix</keyword>
<evidence type="ECO:0000256" key="2">
    <source>
        <dbReference type="ARBA" id="ARBA00022692"/>
    </source>
</evidence>
<evidence type="ECO:0000256" key="3">
    <source>
        <dbReference type="ARBA" id="ARBA00022989"/>
    </source>
</evidence>
<dbReference type="Pfam" id="PF01740">
    <property type="entry name" value="STAS"/>
    <property type="match status" value="1"/>
</dbReference>
<protein>
    <submittedName>
        <fullName evidence="8">Sulfate transporter family-domain-containing protein</fullName>
    </submittedName>
</protein>